<evidence type="ECO:0000256" key="1">
    <source>
        <dbReference type="ARBA" id="ARBA00009861"/>
    </source>
</evidence>
<dbReference type="EMBL" id="OX459126">
    <property type="protein sequence ID" value="CAI9117580.1"/>
    <property type="molecule type" value="Genomic_DNA"/>
</dbReference>
<organism evidence="2 3">
    <name type="scientific">Oldenlandia corymbosa var. corymbosa</name>
    <dbReference type="NCBI Taxonomy" id="529605"/>
    <lineage>
        <taxon>Eukaryota</taxon>
        <taxon>Viridiplantae</taxon>
        <taxon>Streptophyta</taxon>
        <taxon>Embryophyta</taxon>
        <taxon>Tracheophyta</taxon>
        <taxon>Spermatophyta</taxon>
        <taxon>Magnoliopsida</taxon>
        <taxon>eudicotyledons</taxon>
        <taxon>Gunneridae</taxon>
        <taxon>Pentapetalae</taxon>
        <taxon>asterids</taxon>
        <taxon>lamiids</taxon>
        <taxon>Gentianales</taxon>
        <taxon>Rubiaceae</taxon>
        <taxon>Rubioideae</taxon>
        <taxon>Spermacoceae</taxon>
        <taxon>Hedyotis-Oldenlandia complex</taxon>
        <taxon>Oldenlandia</taxon>
    </lineage>
</organism>
<dbReference type="PANTHER" id="PTHR31642">
    <property type="entry name" value="TRICHOTHECENE 3-O-ACETYLTRANSFERASE"/>
    <property type="match status" value="1"/>
</dbReference>
<dbReference type="Pfam" id="PF02458">
    <property type="entry name" value="Transferase"/>
    <property type="match status" value="1"/>
</dbReference>
<gene>
    <name evidence="2" type="ORF">OLC1_LOCUS23625</name>
</gene>
<reference evidence="2" key="1">
    <citation type="submission" date="2023-03" db="EMBL/GenBank/DDBJ databases">
        <authorList>
            <person name="Julca I."/>
        </authorList>
    </citation>
    <scope>NUCLEOTIDE SEQUENCE</scope>
</reference>
<keyword evidence="3" id="KW-1185">Reference proteome</keyword>
<dbReference type="InterPro" id="IPR023213">
    <property type="entry name" value="CAT-like_dom_sf"/>
</dbReference>
<evidence type="ECO:0000313" key="3">
    <source>
        <dbReference type="Proteomes" id="UP001161247"/>
    </source>
</evidence>
<evidence type="ECO:0000313" key="2">
    <source>
        <dbReference type="EMBL" id="CAI9117580.1"/>
    </source>
</evidence>
<dbReference type="Proteomes" id="UP001161247">
    <property type="component" value="Chromosome 9"/>
</dbReference>
<dbReference type="InterPro" id="IPR050317">
    <property type="entry name" value="Plant_Fungal_Acyltransferase"/>
</dbReference>
<accession>A0AAV1ED34</accession>
<sequence>MWKDLRYLKLKISFPFETILEPSLSPRLHSLSFSLIITKNKKKQMVSSNERGSLVHSKRLSSVGPGRFSGHDIVYEPSGMDLATKLHYLRMIYYFPSQAFEGLTTRKIKEPMFTWFNHYNVTAGRFRRSESGRPIIKCNDCGVRMIEAQCEKTLDEWLEMKDSDSALERLLFSEQIIGPELSFSPLVYLQYTKFKCGGMAVGLSWAHVLGDAFSAAEFMNNLGRILAGKEPKISTQPKAKTQTIESPKQLIEDPLAVQQIGPVEDNWITVNNCKLETFSFHVTLDRLTKLSDKNGTEIPPFESLSAMIWKIIAKIRYDHEPKIVTICRKDATKKEVGTLSNNSQVVSVVEVDFSIGKASHGELAAMLKNQAKDERKKIEDAMERAKGLADFVLYGANLTFVDLEEAKFYEFEYSGINPVSASCMIDGVGDNGAVFVLPGPKTGGARIVTVVLPEQEVEEFKSELKEWLA</sequence>
<dbReference type="Gene3D" id="3.30.559.10">
    <property type="entry name" value="Chloramphenicol acetyltransferase-like domain"/>
    <property type="match status" value="2"/>
</dbReference>
<dbReference type="PANTHER" id="PTHR31642:SF115">
    <property type="entry name" value="PROTEIN ECERIFERUM 26-LIKE"/>
    <property type="match status" value="1"/>
</dbReference>
<dbReference type="AlphaFoldDB" id="A0AAV1ED34"/>
<dbReference type="GO" id="GO:0016747">
    <property type="term" value="F:acyltransferase activity, transferring groups other than amino-acyl groups"/>
    <property type="evidence" value="ECO:0007669"/>
    <property type="project" value="TreeGrafter"/>
</dbReference>
<protein>
    <submittedName>
        <fullName evidence="2">OLC1v1018986C1</fullName>
    </submittedName>
</protein>
<proteinExistence type="inferred from homology"/>
<name>A0AAV1ED34_OLDCO</name>
<comment type="similarity">
    <text evidence="1">Belongs to the plant acyltransferase family.</text>
</comment>